<reference evidence="1 2" key="1">
    <citation type="submission" date="2018-08" db="EMBL/GenBank/DDBJ databases">
        <authorList>
            <consortium name="Pathogen Informatics"/>
        </authorList>
    </citation>
    <scope>NUCLEOTIDE SEQUENCE [LARGE SCALE GENOMIC DNA]</scope>
    <source>
        <strain evidence="1 2">EuSCAPE_IT371</strain>
    </source>
</reference>
<evidence type="ECO:0000313" key="1">
    <source>
        <dbReference type="EMBL" id="SXE03343.1"/>
    </source>
</evidence>
<dbReference type="Proteomes" id="UP000257712">
    <property type="component" value="Unassembled WGS sequence"/>
</dbReference>
<evidence type="ECO:0000313" key="2">
    <source>
        <dbReference type="Proteomes" id="UP000257712"/>
    </source>
</evidence>
<dbReference type="EMBL" id="UJZG01000043">
    <property type="protein sequence ID" value="SXE03343.1"/>
    <property type="molecule type" value="Genomic_DNA"/>
</dbReference>
<organism evidence="1 2">
    <name type="scientific">Klebsiella quasivariicola</name>
    <dbReference type="NCBI Taxonomy" id="2026240"/>
    <lineage>
        <taxon>Bacteria</taxon>
        <taxon>Pseudomonadati</taxon>
        <taxon>Pseudomonadota</taxon>
        <taxon>Gammaproteobacteria</taxon>
        <taxon>Enterobacterales</taxon>
        <taxon>Enterobacteriaceae</taxon>
        <taxon>Klebsiella/Raoultella group</taxon>
        <taxon>Klebsiella</taxon>
        <taxon>Klebsiella pneumoniae complex</taxon>
    </lineage>
</organism>
<proteinExistence type="predicted"/>
<dbReference type="GeneID" id="69754546"/>
<dbReference type="RefSeq" id="WP_080924908.1">
    <property type="nucleotide sequence ID" value="NZ_CAAHGB010000003.1"/>
</dbReference>
<protein>
    <recommendedName>
        <fullName evidence="3">DUF1360 domain-containing protein</fullName>
    </recommendedName>
</protein>
<accession>A0A223U9I2</accession>
<evidence type="ECO:0008006" key="3">
    <source>
        <dbReference type="Google" id="ProtNLM"/>
    </source>
</evidence>
<dbReference type="AlphaFoldDB" id="A0A223U9I2"/>
<gene>
    <name evidence="1" type="ORF">SAMEA3538780_05488</name>
</gene>
<comment type="caution">
    <text evidence="1">The sequence shown here is derived from an EMBL/GenBank/DDBJ whole genome shotgun (WGS) entry which is preliminary data.</text>
</comment>
<sequence>MSFDNVLEQLWVCLVIALMSSCISITVTQQEMFRPLREWMVKKNAMIGYLFSCFYCFSHWVVFAGVAIYRPVLVHSGFWLIDLAVTAFFTIGLTAMFSGIILKVMRNAIAKAIEEKEMKDKLGL</sequence>
<name>A0A223U9I2_9ENTR</name>